<feature type="transmembrane region" description="Helical" evidence="1">
    <location>
        <begin position="45"/>
        <end position="64"/>
    </location>
</feature>
<accession>A0A059EBR4</accession>
<organism evidence="4 5">
    <name type="scientific">Hyphomonas atlantica</name>
    <dbReference type="NCBI Taxonomy" id="1280948"/>
    <lineage>
        <taxon>Bacteria</taxon>
        <taxon>Pseudomonadati</taxon>
        <taxon>Pseudomonadota</taxon>
        <taxon>Alphaproteobacteria</taxon>
        <taxon>Hyphomonadales</taxon>
        <taxon>Hyphomonadaceae</taxon>
        <taxon>Hyphomonas</taxon>
    </lineage>
</organism>
<evidence type="ECO:0000259" key="2">
    <source>
        <dbReference type="PROSITE" id="PS50930"/>
    </source>
</evidence>
<keyword evidence="5" id="KW-1185">Reference proteome</keyword>
<evidence type="ECO:0000313" key="4">
    <source>
        <dbReference type="EMBL" id="KCZ65035.1"/>
    </source>
</evidence>
<dbReference type="EMBL" id="AWFH01000001">
    <property type="protein sequence ID" value="KCZ65035.1"/>
    <property type="molecule type" value="Genomic_DNA"/>
</dbReference>
<dbReference type="InterPro" id="IPR007492">
    <property type="entry name" value="LytTR_DNA-bd_dom"/>
</dbReference>
<sequence>MESPAGARHADYADGLESFAKYRHILSRSAKCTGSYGMASALKDITRTLGIVTLLAAGFTWFGVYGTGGPVWLRFAMWFVTMMVGAISSFWIVPFVFHRHLKTAHPAIRILAASILLAVPVTLTLEVFLFLIGANAALPYLPIQFAYVWAVCLVMTIGGFLMDRARRLAELEDAEPEDRVAGFLQRLPVKYRGADLWAISSEDHYLRVHTDRGEEMILMRLADAIRELGEDNGLQTHRSWWVSHQGVSDARRANGKLVLVLKSGREVPVSRTYQPDVRAAGLA</sequence>
<dbReference type="eggNOG" id="COG3279">
    <property type="taxonomic scope" value="Bacteria"/>
</dbReference>
<evidence type="ECO:0000313" key="6">
    <source>
        <dbReference type="Proteomes" id="UP000259173"/>
    </source>
</evidence>
<dbReference type="EMBL" id="DMBR01000288">
    <property type="protein sequence ID" value="HAE94786.1"/>
    <property type="molecule type" value="Genomic_DNA"/>
</dbReference>
<keyword evidence="1" id="KW-0812">Transmembrane</keyword>
<dbReference type="Proteomes" id="UP000259173">
    <property type="component" value="Unassembled WGS sequence"/>
</dbReference>
<evidence type="ECO:0000256" key="1">
    <source>
        <dbReference type="SAM" id="Phobius"/>
    </source>
</evidence>
<comment type="caution">
    <text evidence="4">The sequence shown here is derived from an EMBL/GenBank/DDBJ whole genome shotgun (WGS) entry which is preliminary data.</text>
</comment>
<gene>
    <name evidence="3" type="ORF">DCG65_09505</name>
    <name evidence="4" type="ORF">HY36_01275</name>
</gene>
<reference evidence="3 6" key="2">
    <citation type="journal article" date="2018" name="Nat. Biotechnol.">
        <title>A standardized bacterial taxonomy based on genome phylogeny substantially revises the tree of life.</title>
        <authorList>
            <person name="Parks D.H."/>
            <person name="Chuvochina M."/>
            <person name="Waite D.W."/>
            <person name="Rinke C."/>
            <person name="Skarshewski A."/>
            <person name="Chaumeil P.A."/>
            <person name="Hugenholtz P."/>
        </authorList>
    </citation>
    <scope>NUCLEOTIDE SEQUENCE [LARGE SCALE GENOMIC DNA]</scope>
    <source>
        <strain evidence="3">UBA8557</strain>
    </source>
</reference>
<feature type="transmembrane region" description="Helical" evidence="1">
    <location>
        <begin position="144"/>
        <end position="162"/>
    </location>
</feature>
<keyword evidence="1" id="KW-0472">Membrane</keyword>
<protein>
    <submittedName>
        <fullName evidence="3">LytTR family transcriptional regulator</fullName>
    </submittedName>
</protein>
<evidence type="ECO:0000313" key="5">
    <source>
        <dbReference type="Proteomes" id="UP000024547"/>
    </source>
</evidence>
<reference evidence="4 5" key="1">
    <citation type="journal article" date="2014" name="Antonie Van Leeuwenhoek">
        <title>Hyphomonas beringensis sp. nov. and Hyphomonas chukchiensis sp. nov., isolated from surface seawater of the Bering Sea and Chukchi Sea.</title>
        <authorList>
            <person name="Li C."/>
            <person name="Lai Q."/>
            <person name="Li G."/>
            <person name="Dong C."/>
            <person name="Wang J."/>
            <person name="Liao Y."/>
            <person name="Shao Z."/>
        </authorList>
    </citation>
    <scope>NUCLEOTIDE SEQUENCE [LARGE SCALE GENOMIC DNA]</scope>
    <source>
        <strain evidence="4 5">22II1-22F38</strain>
    </source>
</reference>
<dbReference type="SMART" id="SM00850">
    <property type="entry name" value="LytTR"/>
    <property type="match status" value="1"/>
</dbReference>
<dbReference type="Proteomes" id="UP000024547">
    <property type="component" value="Unassembled WGS sequence"/>
</dbReference>
<dbReference type="Pfam" id="PF04397">
    <property type="entry name" value="LytTR"/>
    <property type="match status" value="1"/>
</dbReference>
<feature type="transmembrane region" description="Helical" evidence="1">
    <location>
        <begin position="110"/>
        <end position="132"/>
    </location>
</feature>
<dbReference type="Gene3D" id="2.40.50.1020">
    <property type="entry name" value="LytTr DNA-binding domain"/>
    <property type="match status" value="1"/>
</dbReference>
<feature type="transmembrane region" description="Helical" evidence="1">
    <location>
        <begin position="76"/>
        <end position="98"/>
    </location>
</feature>
<keyword evidence="1" id="KW-1133">Transmembrane helix</keyword>
<name>A0A059EBR4_9PROT</name>
<dbReference type="AlphaFoldDB" id="A0A059EBR4"/>
<dbReference type="GO" id="GO:0003677">
    <property type="term" value="F:DNA binding"/>
    <property type="evidence" value="ECO:0007669"/>
    <property type="project" value="InterPro"/>
</dbReference>
<feature type="domain" description="HTH LytTR-type" evidence="2">
    <location>
        <begin position="184"/>
        <end position="283"/>
    </location>
</feature>
<dbReference type="STRING" id="1280948.HY36_01275"/>
<dbReference type="PROSITE" id="PS50930">
    <property type="entry name" value="HTH_LYTTR"/>
    <property type="match status" value="1"/>
</dbReference>
<dbReference type="PATRIC" id="fig|1280948.3.peg.247"/>
<evidence type="ECO:0000313" key="3">
    <source>
        <dbReference type="EMBL" id="HAE94786.1"/>
    </source>
</evidence>
<proteinExistence type="predicted"/>